<evidence type="ECO:0000256" key="1">
    <source>
        <dbReference type="ARBA" id="ARBA00010702"/>
    </source>
</evidence>
<keyword evidence="3" id="KW-0460">Magnesium</keyword>
<feature type="binding site" evidence="3">
    <location>
        <position position="59"/>
    </location>
    <ligand>
        <name>Mg(2+)</name>
        <dbReference type="ChEBI" id="CHEBI:18420"/>
        <label>1</label>
    </ligand>
</feature>
<comment type="similarity">
    <text evidence="1">Belongs to the ADP-ribosylglycohydrolase family.</text>
</comment>
<evidence type="ECO:0000256" key="2">
    <source>
        <dbReference type="ARBA" id="ARBA00022801"/>
    </source>
</evidence>
<dbReference type="PANTHER" id="PTHR16222:SF24">
    <property type="entry name" value="ADP-RIBOSYLHYDROLASE ARH3"/>
    <property type="match status" value="1"/>
</dbReference>
<dbReference type="RefSeq" id="WP_014438413.1">
    <property type="nucleotide sequence ID" value="NC_017080.1"/>
</dbReference>
<dbReference type="SUPFAM" id="SSF101478">
    <property type="entry name" value="ADP-ribosylglycohydrolase"/>
    <property type="match status" value="1"/>
</dbReference>
<feature type="binding site" evidence="3">
    <location>
        <position position="58"/>
    </location>
    <ligand>
        <name>Mg(2+)</name>
        <dbReference type="ChEBI" id="CHEBI:18420"/>
        <label>1</label>
    </ligand>
</feature>
<dbReference type="AlphaFoldDB" id="I0IIX0"/>
<dbReference type="eggNOG" id="COG1397">
    <property type="taxonomic scope" value="Bacteria"/>
</dbReference>
<dbReference type="GO" id="GO:0016787">
    <property type="term" value="F:hydrolase activity"/>
    <property type="evidence" value="ECO:0007669"/>
    <property type="project" value="UniProtKB-KW"/>
</dbReference>
<dbReference type="Proteomes" id="UP000007881">
    <property type="component" value="Chromosome"/>
</dbReference>
<keyword evidence="2 4" id="KW-0378">Hydrolase</keyword>
<evidence type="ECO:0000313" key="4">
    <source>
        <dbReference type="EMBL" id="BAM05208.1"/>
    </source>
</evidence>
<dbReference type="PANTHER" id="PTHR16222">
    <property type="entry name" value="ADP-RIBOSYLGLYCOHYDROLASE"/>
    <property type="match status" value="1"/>
</dbReference>
<dbReference type="STRING" id="1142394.PSMK_30490"/>
<gene>
    <name evidence="4" type="ordered locus">PSMK_30490</name>
</gene>
<organism evidence="4 5">
    <name type="scientific">Phycisphaera mikurensis (strain NBRC 102666 / KCTC 22515 / FYK2301M01)</name>
    <dbReference type="NCBI Taxonomy" id="1142394"/>
    <lineage>
        <taxon>Bacteria</taxon>
        <taxon>Pseudomonadati</taxon>
        <taxon>Planctomycetota</taxon>
        <taxon>Phycisphaerae</taxon>
        <taxon>Phycisphaerales</taxon>
        <taxon>Phycisphaeraceae</taxon>
        <taxon>Phycisphaera</taxon>
    </lineage>
</organism>
<proteinExistence type="inferred from homology"/>
<keyword evidence="3" id="KW-0479">Metal-binding</keyword>
<dbReference type="KEGG" id="phm:PSMK_30490"/>
<accession>I0IIX0</accession>
<feature type="binding site" evidence="3">
    <location>
        <position position="57"/>
    </location>
    <ligand>
        <name>Mg(2+)</name>
        <dbReference type="ChEBI" id="CHEBI:18420"/>
        <label>1</label>
    </ligand>
</feature>
<dbReference type="InterPro" id="IPR050792">
    <property type="entry name" value="ADP-ribosylglycohydrolase"/>
</dbReference>
<comment type="cofactor">
    <cofactor evidence="3">
        <name>Mg(2+)</name>
        <dbReference type="ChEBI" id="CHEBI:18420"/>
    </cofactor>
    <text evidence="3">Binds 2 magnesium ions per subunit.</text>
</comment>
<feature type="binding site" evidence="3">
    <location>
        <position position="272"/>
    </location>
    <ligand>
        <name>Mg(2+)</name>
        <dbReference type="ChEBI" id="CHEBI:18420"/>
        <label>1</label>
    </ligand>
</feature>
<dbReference type="HOGENOM" id="CLU_024566_8_1_0"/>
<dbReference type="InterPro" id="IPR005502">
    <property type="entry name" value="Ribosyl_crysJ1"/>
</dbReference>
<sequence>MNVTPTKEQIRGCLLGHAVGDALGVPVEFAGRDARDRDPVTGMRAYGTHHQPAGTWSDDHSLTLASAVALTERGWDLHAMADEFTGWLFRGKHLPRGSVFDVGGATREAISKLDRGVKPEEAGGTRESSNGNGSLMRMAPAALFCAGDTPEGRRLRITNASRLTHGHPRTLAVCALYAEIVATLVAGSDLPSSLDAARSRLAPVFYSRYAEEEPHLHKLMTADFATLPRSEISGSGYVVHTLEAALWCCLNFPDDYATPVLAAVNLGLDTDTTGAVTGSLAGLIHGETRLPAGSRGDAGIPEVWLAALTRREHLEEVCHGLAGAVSA</sequence>
<dbReference type="OrthoDB" id="9798107at2"/>
<dbReference type="GO" id="GO:0046872">
    <property type="term" value="F:metal ion binding"/>
    <property type="evidence" value="ECO:0007669"/>
    <property type="project" value="UniProtKB-KW"/>
</dbReference>
<dbReference type="Pfam" id="PF03747">
    <property type="entry name" value="ADP_ribosyl_GH"/>
    <property type="match status" value="1"/>
</dbReference>
<name>I0IIX0_PHYMF</name>
<dbReference type="Gene3D" id="1.10.4080.10">
    <property type="entry name" value="ADP-ribosylation/Crystallin J1"/>
    <property type="match status" value="1"/>
</dbReference>
<feature type="binding site" evidence="3">
    <location>
        <position position="269"/>
    </location>
    <ligand>
        <name>Mg(2+)</name>
        <dbReference type="ChEBI" id="CHEBI:18420"/>
        <label>1</label>
    </ligand>
</feature>
<dbReference type="EMBL" id="AP012338">
    <property type="protein sequence ID" value="BAM05208.1"/>
    <property type="molecule type" value="Genomic_DNA"/>
</dbReference>
<protein>
    <submittedName>
        <fullName evidence="4">Putative hydrolase</fullName>
    </submittedName>
</protein>
<feature type="binding site" evidence="3">
    <location>
        <position position="271"/>
    </location>
    <ligand>
        <name>Mg(2+)</name>
        <dbReference type="ChEBI" id="CHEBI:18420"/>
        <label>1</label>
    </ligand>
</feature>
<dbReference type="InterPro" id="IPR036705">
    <property type="entry name" value="Ribosyl_crysJ1_sf"/>
</dbReference>
<reference evidence="4 5" key="1">
    <citation type="submission" date="2012-02" db="EMBL/GenBank/DDBJ databases">
        <title>Complete genome sequence of Phycisphaera mikurensis NBRC 102666.</title>
        <authorList>
            <person name="Ankai A."/>
            <person name="Hosoyama A."/>
            <person name="Terui Y."/>
            <person name="Sekine M."/>
            <person name="Fukai R."/>
            <person name="Kato Y."/>
            <person name="Nakamura S."/>
            <person name="Yamada-Narita S."/>
            <person name="Kawakoshi A."/>
            <person name="Fukunaga Y."/>
            <person name="Yamazaki S."/>
            <person name="Fujita N."/>
        </authorList>
    </citation>
    <scope>NUCLEOTIDE SEQUENCE [LARGE SCALE GENOMIC DNA]</scope>
    <source>
        <strain evidence="5">NBRC 102666 / KCTC 22515 / FYK2301M01</strain>
    </source>
</reference>
<evidence type="ECO:0000256" key="3">
    <source>
        <dbReference type="PIRSR" id="PIRSR605502-1"/>
    </source>
</evidence>
<keyword evidence="5" id="KW-1185">Reference proteome</keyword>
<evidence type="ECO:0000313" key="5">
    <source>
        <dbReference type="Proteomes" id="UP000007881"/>
    </source>
</evidence>